<evidence type="ECO:0000313" key="2">
    <source>
        <dbReference type="EMBL" id="HJC44217.1"/>
    </source>
</evidence>
<keyword evidence="1" id="KW-1133">Transmembrane helix</keyword>
<reference evidence="2" key="2">
    <citation type="submission" date="2021-04" db="EMBL/GenBank/DDBJ databases">
        <authorList>
            <person name="Gilroy R."/>
        </authorList>
    </citation>
    <scope>NUCLEOTIDE SEQUENCE</scope>
    <source>
        <strain evidence="2">CHK165-2605</strain>
    </source>
</reference>
<accession>A0A9D2T2M3</accession>
<comment type="caution">
    <text evidence="2">The sequence shown here is derived from an EMBL/GenBank/DDBJ whole genome shotgun (WGS) entry which is preliminary data.</text>
</comment>
<protein>
    <recommendedName>
        <fullName evidence="4">Class IIb bacteriocin, lactobin A/cerein 7B family</fullName>
    </recommendedName>
</protein>
<evidence type="ECO:0000256" key="1">
    <source>
        <dbReference type="SAM" id="Phobius"/>
    </source>
</evidence>
<keyword evidence="1" id="KW-0812">Transmembrane</keyword>
<dbReference type="EMBL" id="DWWI01000232">
    <property type="protein sequence ID" value="HJC44217.1"/>
    <property type="molecule type" value="Genomic_DNA"/>
</dbReference>
<keyword evidence="1" id="KW-0472">Membrane</keyword>
<evidence type="ECO:0000313" key="3">
    <source>
        <dbReference type="Proteomes" id="UP000823895"/>
    </source>
</evidence>
<proteinExistence type="predicted"/>
<dbReference type="Proteomes" id="UP000823895">
    <property type="component" value="Unassembled WGS sequence"/>
</dbReference>
<sequence>MDGNFMEMTATEIQEVDGGIAWALVGLEIFCGACFGMGVYNGYKGNS</sequence>
<dbReference type="AlphaFoldDB" id="A0A9D2T2M3"/>
<organism evidence="2 3">
    <name type="scientific">Candidatus Mediterraneibacter gallistercoris</name>
    <dbReference type="NCBI Taxonomy" id="2838671"/>
    <lineage>
        <taxon>Bacteria</taxon>
        <taxon>Bacillati</taxon>
        <taxon>Bacillota</taxon>
        <taxon>Clostridia</taxon>
        <taxon>Lachnospirales</taxon>
        <taxon>Lachnospiraceae</taxon>
        <taxon>Mediterraneibacter</taxon>
    </lineage>
</organism>
<gene>
    <name evidence="2" type="ORF">H9756_11180</name>
</gene>
<evidence type="ECO:0008006" key="4">
    <source>
        <dbReference type="Google" id="ProtNLM"/>
    </source>
</evidence>
<name>A0A9D2T2M3_9FIRM</name>
<feature type="transmembrane region" description="Helical" evidence="1">
    <location>
        <begin position="20"/>
        <end position="43"/>
    </location>
</feature>
<reference evidence="2" key="1">
    <citation type="journal article" date="2021" name="PeerJ">
        <title>Extensive microbial diversity within the chicken gut microbiome revealed by metagenomics and culture.</title>
        <authorList>
            <person name="Gilroy R."/>
            <person name="Ravi A."/>
            <person name="Getino M."/>
            <person name="Pursley I."/>
            <person name="Horton D.L."/>
            <person name="Alikhan N.F."/>
            <person name="Baker D."/>
            <person name="Gharbi K."/>
            <person name="Hall N."/>
            <person name="Watson M."/>
            <person name="Adriaenssens E.M."/>
            <person name="Foster-Nyarko E."/>
            <person name="Jarju S."/>
            <person name="Secka A."/>
            <person name="Antonio M."/>
            <person name="Oren A."/>
            <person name="Chaudhuri R.R."/>
            <person name="La Ragione R."/>
            <person name="Hildebrand F."/>
            <person name="Pallen M.J."/>
        </authorList>
    </citation>
    <scope>NUCLEOTIDE SEQUENCE</scope>
    <source>
        <strain evidence="2">CHK165-2605</strain>
    </source>
</reference>